<evidence type="ECO:0000259" key="2">
    <source>
        <dbReference type="PROSITE" id="PS50076"/>
    </source>
</evidence>
<dbReference type="KEGG" id="ipu:108280901"/>
<reference evidence="4" key="2">
    <citation type="submission" date="2025-08" db="UniProtKB">
        <authorList>
            <consortium name="RefSeq"/>
        </authorList>
    </citation>
    <scope>IDENTIFICATION</scope>
    <source>
        <tissue evidence="4">Blood</tissue>
    </source>
</reference>
<dbReference type="PANTHER" id="PTHR44873">
    <property type="entry name" value="DNAJ HOMOLOG SUBFAMILY C MEMBER 30, MITOCHONDRIAL"/>
    <property type="match status" value="1"/>
</dbReference>
<evidence type="ECO:0000256" key="1">
    <source>
        <dbReference type="SAM" id="MobiDB-lite"/>
    </source>
</evidence>
<dbReference type="InterPro" id="IPR053025">
    <property type="entry name" value="Mito_ATP_Synthase-Asso"/>
</dbReference>
<keyword evidence="3" id="KW-1185">Reference proteome</keyword>
<dbReference type="Gene3D" id="1.10.287.110">
    <property type="entry name" value="DnaJ domain"/>
    <property type="match status" value="1"/>
</dbReference>
<feature type="region of interest" description="Disordered" evidence="1">
    <location>
        <begin position="171"/>
        <end position="202"/>
    </location>
</feature>
<dbReference type="RefSeq" id="XP_047018421.1">
    <property type="nucleotide sequence ID" value="XM_047162465.2"/>
</dbReference>
<dbReference type="SMART" id="SM00271">
    <property type="entry name" value="DnaJ"/>
    <property type="match status" value="1"/>
</dbReference>
<protein>
    <submittedName>
        <fullName evidence="4">DnaJ (Hsp40) homolog, subfamily C, member 30b</fullName>
    </submittedName>
</protein>
<dbReference type="AlphaFoldDB" id="A0A979FEH5"/>
<gene>
    <name evidence="4" type="primary">dnajc30b</name>
</gene>
<feature type="domain" description="J" evidence="2">
    <location>
        <begin position="100"/>
        <end position="165"/>
    </location>
</feature>
<dbReference type="Pfam" id="PF00226">
    <property type="entry name" value="DnaJ"/>
    <property type="match status" value="1"/>
</dbReference>
<dbReference type="PROSITE" id="PS50076">
    <property type="entry name" value="DNAJ_2"/>
    <property type="match status" value="1"/>
</dbReference>
<dbReference type="PANTHER" id="PTHR44873:SF1">
    <property type="entry name" value="DNAJ HOMOLOG SUBFAMILY C MEMBER 30, MITOCHONDRIAL"/>
    <property type="match status" value="1"/>
</dbReference>
<dbReference type="PRINTS" id="PR00625">
    <property type="entry name" value="JDOMAIN"/>
</dbReference>
<accession>A0A979FEH5</accession>
<dbReference type="OMA" id="HTSKTAY"/>
<dbReference type="CTD" id="565734"/>
<reference evidence="3" key="1">
    <citation type="journal article" date="2016" name="Nat. Commun.">
        <title>The channel catfish genome sequence provides insights into the evolution of scale formation in teleosts.</title>
        <authorList>
            <person name="Liu Z."/>
            <person name="Liu S."/>
            <person name="Yao J."/>
            <person name="Bao L."/>
            <person name="Zhang J."/>
            <person name="Li Y."/>
            <person name="Jiang C."/>
            <person name="Sun L."/>
            <person name="Wang R."/>
            <person name="Zhang Y."/>
            <person name="Zhou T."/>
            <person name="Zeng Q."/>
            <person name="Fu Q."/>
            <person name="Gao S."/>
            <person name="Li N."/>
            <person name="Koren S."/>
            <person name="Jiang Y."/>
            <person name="Zimin A."/>
            <person name="Xu P."/>
            <person name="Phillippy A.M."/>
            <person name="Geng X."/>
            <person name="Song L."/>
            <person name="Sun F."/>
            <person name="Li C."/>
            <person name="Wang X."/>
            <person name="Chen A."/>
            <person name="Jin Y."/>
            <person name="Yuan Z."/>
            <person name="Yang Y."/>
            <person name="Tan S."/>
            <person name="Peatman E."/>
            <person name="Lu J."/>
            <person name="Qin Z."/>
            <person name="Dunham R."/>
            <person name="Li Z."/>
            <person name="Sonstegard T."/>
            <person name="Feng J."/>
            <person name="Danzmann R.G."/>
            <person name="Schroeder S."/>
            <person name="Scheffler B."/>
            <person name="Duke M.V."/>
            <person name="Ballard L."/>
            <person name="Kucuktas H."/>
            <person name="Kaltenboeck L."/>
            <person name="Liu H."/>
            <person name="Armbruster J."/>
            <person name="Xie Y."/>
            <person name="Kirby M.L."/>
            <person name="Tian Y."/>
            <person name="Flanagan M.E."/>
            <person name="Mu W."/>
            <person name="Waldbieser G.C."/>
        </authorList>
    </citation>
    <scope>NUCLEOTIDE SEQUENCE [LARGE SCALE GENOMIC DNA]</scope>
    <source>
        <strain evidence="3">SDA103</strain>
    </source>
</reference>
<sequence>MAEVSGKVGAGVFTICPFKTNRAFSITSRSRVVVFGAFFSLRIFEKNNYNAHQPEKQSSRTYCSLLLHVTEKPPRCPAALIITRSHSYNNNSSLHTSKTAYYDILRVSPNATQTQIKTAYYRQSFRYHPDRNAGSDEAVRRFSEISEAYTVLGSVSLRRKYDRGVLSLADVQSAGRPSRKDSDHHHPQPQRRRFRSVPGAGEKPMFDFDAFFRAHYGEQLEREQTLRRWREQREQIRQEDFRKWKLEKGTEMAVGALLVGGVVLLFSLKS</sequence>
<dbReference type="OrthoDB" id="376357at2759"/>
<evidence type="ECO:0000313" key="4">
    <source>
        <dbReference type="RefSeq" id="XP_047018421.1"/>
    </source>
</evidence>
<name>A0A979FEH5_ICTPU</name>
<dbReference type="CDD" id="cd06257">
    <property type="entry name" value="DnaJ"/>
    <property type="match status" value="1"/>
</dbReference>
<evidence type="ECO:0000313" key="3">
    <source>
        <dbReference type="Proteomes" id="UP000221080"/>
    </source>
</evidence>
<dbReference type="Proteomes" id="UP000221080">
    <property type="component" value="Chromosome 20"/>
</dbReference>
<dbReference type="InterPro" id="IPR036869">
    <property type="entry name" value="J_dom_sf"/>
</dbReference>
<organism evidence="3 4">
    <name type="scientific">Ictalurus punctatus</name>
    <name type="common">Channel catfish</name>
    <name type="synonym">Silurus punctatus</name>
    <dbReference type="NCBI Taxonomy" id="7998"/>
    <lineage>
        <taxon>Eukaryota</taxon>
        <taxon>Metazoa</taxon>
        <taxon>Chordata</taxon>
        <taxon>Craniata</taxon>
        <taxon>Vertebrata</taxon>
        <taxon>Euteleostomi</taxon>
        <taxon>Actinopterygii</taxon>
        <taxon>Neopterygii</taxon>
        <taxon>Teleostei</taxon>
        <taxon>Ostariophysi</taxon>
        <taxon>Siluriformes</taxon>
        <taxon>Ictaluridae</taxon>
        <taxon>Ictalurus</taxon>
    </lineage>
</organism>
<dbReference type="InterPro" id="IPR001623">
    <property type="entry name" value="DnaJ_domain"/>
</dbReference>
<dbReference type="SUPFAM" id="SSF46565">
    <property type="entry name" value="Chaperone J-domain"/>
    <property type="match status" value="1"/>
</dbReference>
<proteinExistence type="predicted"/>
<dbReference type="GeneID" id="108280901"/>